<dbReference type="Gene3D" id="3.90.470.20">
    <property type="entry name" value="4'-phosphopantetheinyl transferase domain"/>
    <property type="match status" value="2"/>
</dbReference>
<proteinExistence type="inferred from homology"/>
<dbReference type="EMBL" id="JBHSAM010000028">
    <property type="protein sequence ID" value="MFC4101259.1"/>
    <property type="molecule type" value="Genomic_DNA"/>
</dbReference>
<dbReference type="Pfam" id="PF01648">
    <property type="entry name" value="ACPS"/>
    <property type="match status" value="1"/>
</dbReference>
<accession>A0ABV8K5G4</accession>
<evidence type="ECO:0000313" key="7">
    <source>
        <dbReference type="Proteomes" id="UP001595715"/>
    </source>
</evidence>
<dbReference type="InterPro" id="IPR037143">
    <property type="entry name" value="4-PPantetheinyl_Trfase_dom_sf"/>
</dbReference>
<dbReference type="Pfam" id="PF22624">
    <property type="entry name" value="AASDHPPT_N"/>
    <property type="match status" value="1"/>
</dbReference>
<organism evidence="6 7">
    <name type="scientific">Paenibacillus xanthanilyticus</name>
    <dbReference type="NCBI Taxonomy" id="1783531"/>
    <lineage>
        <taxon>Bacteria</taxon>
        <taxon>Bacillati</taxon>
        <taxon>Bacillota</taxon>
        <taxon>Bacilli</taxon>
        <taxon>Bacillales</taxon>
        <taxon>Paenibacillaceae</taxon>
        <taxon>Paenibacillus</taxon>
    </lineage>
</organism>
<feature type="region of interest" description="Disordered" evidence="3">
    <location>
        <begin position="226"/>
        <end position="247"/>
    </location>
</feature>
<name>A0ABV8K5G4_9BACL</name>
<dbReference type="InterPro" id="IPR055066">
    <property type="entry name" value="AASDHPPT_N"/>
</dbReference>
<evidence type="ECO:0000256" key="3">
    <source>
        <dbReference type="SAM" id="MobiDB-lite"/>
    </source>
</evidence>
<comment type="caution">
    <text evidence="6">The sequence shown here is derived from an EMBL/GenBank/DDBJ whole genome shotgun (WGS) entry which is preliminary data.</text>
</comment>
<comment type="similarity">
    <text evidence="1">Belongs to the P-Pant transferase superfamily. Gsp/Sfp/HetI/AcpT family.</text>
</comment>
<keyword evidence="2 6" id="KW-0808">Transferase</keyword>
<dbReference type="InterPro" id="IPR008278">
    <property type="entry name" value="4-PPantetheinyl_Trfase_dom"/>
</dbReference>
<dbReference type="RefSeq" id="WP_377719878.1">
    <property type="nucleotide sequence ID" value="NZ_JBHSAM010000028.1"/>
</dbReference>
<gene>
    <name evidence="6" type="ORF">ACFOZ8_16585</name>
</gene>
<keyword evidence="7" id="KW-1185">Reference proteome</keyword>
<dbReference type="PANTHER" id="PTHR12215:SF10">
    <property type="entry name" value="L-AMINOADIPATE-SEMIALDEHYDE DEHYDROGENASE-PHOSPHOPANTETHEINYL TRANSFERASE"/>
    <property type="match status" value="1"/>
</dbReference>
<dbReference type="SUPFAM" id="SSF56214">
    <property type="entry name" value="4'-phosphopantetheinyl transferase"/>
    <property type="match status" value="2"/>
</dbReference>
<evidence type="ECO:0000256" key="1">
    <source>
        <dbReference type="ARBA" id="ARBA00010990"/>
    </source>
</evidence>
<dbReference type="GO" id="GO:0016740">
    <property type="term" value="F:transferase activity"/>
    <property type="evidence" value="ECO:0007669"/>
    <property type="project" value="UniProtKB-KW"/>
</dbReference>
<evidence type="ECO:0000259" key="5">
    <source>
        <dbReference type="Pfam" id="PF22624"/>
    </source>
</evidence>
<feature type="compositionally biased region" description="Low complexity" evidence="3">
    <location>
        <begin position="234"/>
        <end position="247"/>
    </location>
</feature>
<dbReference type="PANTHER" id="PTHR12215">
    <property type="entry name" value="PHOSPHOPANTETHEINE TRANSFERASE"/>
    <property type="match status" value="1"/>
</dbReference>
<feature type="domain" description="4'-phosphopantetheinyl transferase N-terminal" evidence="5">
    <location>
        <begin position="21"/>
        <end position="97"/>
    </location>
</feature>
<reference evidence="7" key="1">
    <citation type="journal article" date="2019" name="Int. J. Syst. Evol. Microbiol.">
        <title>The Global Catalogue of Microorganisms (GCM) 10K type strain sequencing project: providing services to taxonomists for standard genome sequencing and annotation.</title>
        <authorList>
            <consortium name="The Broad Institute Genomics Platform"/>
            <consortium name="The Broad Institute Genome Sequencing Center for Infectious Disease"/>
            <person name="Wu L."/>
            <person name="Ma J."/>
        </authorList>
    </citation>
    <scope>NUCLEOTIDE SEQUENCE [LARGE SCALE GENOMIC DNA]</scope>
    <source>
        <strain evidence="7">IBRC-M 10987</strain>
    </source>
</reference>
<protein>
    <submittedName>
        <fullName evidence="6">4'-phosphopantetheinyl transferase family protein</fullName>
    </submittedName>
</protein>
<dbReference type="Proteomes" id="UP001595715">
    <property type="component" value="Unassembled WGS sequence"/>
</dbReference>
<evidence type="ECO:0000256" key="2">
    <source>
        <dbReference type="ARBA" id="ARBA00022679"/>
    </source>
</evidence>
<feature type="domain" description="4'-phosphopantetheinyl transferase" evidence="4">
    <location>
        <begin position="103"/>
        <end position="171"/>
    </location>
</feature>
<sequence>MIEVYYAHSGGHEWLLDERAAEAALTGEELDRYRAYRTDMKRKEFLLGRLMMKSLLGRKYGISPHAVKLSTTTYGKPAYPGEWQFNLTHANGVVACAMTLHRRVGIDLEYMEASNLNLVGHVCSQEERNYVQANAGLELQAFYEIWTKKEALIKALGTGFAMDPKEIRIALGIQRGERDGWLFLEPRQLLPSYQLAVAVELLETERDPVRMTIEAWDVVYPSGWTSDGGRSPRDASSSFSSSSRRYP</sequence>
<dbReference type="InterPro" id="IPR050559">
    <property type="entry name" value="P-Pant_transferase_sf"/>
</dbReference>
<evidence type="ECO:0000313" key="6">
    <source>
        <dbReference type="EMBL" id="MFC4101259.1"/>
    </source>
</evidence>
<evidence type="ECO:0000259" key="4">
    <source>
        <dbReference type="Pfam" id="PF01648"/>
    </source>
</evidence>